<evidence type="ECO:0000256" key="1">
    <source>
        <dbReference type="ARBA" id="ARBA00004141"/>
    </source>
</evidence>
<dbReference type="PANTHER" id="PTHR45620:SF15">
    <property type="entry name" value="DIURETIC HORMONE 44 RECEPTOR 1-RELATED"/>
    <property type="match status" value="1"/>
</dbReference>
<dbReference type="PANTHER" id="PTHR45620">
    <property type="entry name" value="PDF RECEPTOR-LIKE PROTEIN-RELATED"/>
    <property type="match status" value="1"/>
</dbReference>
<evidence type="ECO:0000256" key="2">
    <source>
        <dbReference type="ARBA" id="ARBA00022692"/>
    </source>
</evidence>
<feature type="transmembrane region" description="Helical" evidence="5">
    <location>
        <begin position="78"/>
        <end position="97"/>
    </location>
</feature>
<dbReference type="PROSITE" id="PS00650">
    <property type="entry name" value="G_PROTEIN_RECEP_F2_2"/>
    <property type="match status" value="1"/>
</dbReference>
<feature type="transmembrane region" description="Helical" evidence="5">
    <location>
        <begin position="109"/>
        <end position="129"/>
    </location>
</feature>
<dbReference type="InterPro" id="IPR017983">
    <property type="entry name" value="GPCR_2_secretin-like_CS"/>
</dbReference>
<evidence type="ECO:0000313" key="7">
    <source>
        <dbReference type="EMBL" id="CAI6367481.1"/>
    </source>
</evidence>
<gene>
    <name evidence="7" type="ORF">MEUPH1_LOCUS21952</name>
</gene>
<keyword evidence="4 5" id="KW-0472">Membrane</keyword>
<name>A0AAV0XJ03_9HEMI</name>
<comment type="subcellular location">
    <subcellularLocation>
        <location evidence="1">Membrane</location>
        <topology evidence="1">Multi-pass membrane protein</topology>
    </subcellularLocation>
</comment>
<dbReference type="AlphaFoldDB" id="A0AAV0XJ03"/>
<evidence type="ECO:0000256" key="4">
    <source>
        <dbReference type="ARBA" id="ARBA00023136"/>
    </source>
</evidence>
<sequence length="188" mass="21576">MIVWGVSKIITPIEVEERSDSCSWMTPHPVHDWIYQGPAIIVLIVNLVFLSKIMWVLITKLRSANSAETQQYRKASKALLVLIPLLGVTYILTMVGPTESGTYANYYSYGRATLLSMQGFMVAIFYCFVNSEVKNTFKHHFIRWNDARNLRTGGSRRFTYSKDWSPNTRSDSVRNILNIGYFDEMAES</sequence>
<evidence type="ECO:0000259" key="6">
    <source>
        <dbReference type="PROSITE" id="PS50261"/>
    </source>
</evidence>
<evidence type="ECO:0000256" key="3">
    <source>
        <dbReference type="ARBA" id="ARBA00022989"/>
    </source>
</evidence>
<dbReference type="InterPro" id="IPR017981">
    <property type="entry name" value="GPCR_2-like_7TM"/>
</dbReference>
<keyword evidence="8" id="KW-1185">Reference proteome</keyword>
<dbReference type="Gene3D" id="1.20.1070.10">
    <property type="entry name" value="Rhodopsin 7-helix transmembrane proteins"/>
    <property type="match status" value="1"/>
</dbReference>
<dbReference type="Proteomes" id="UP001160148">
    <property type="component" value="Unassembled WGS sequence"/>
</dbReference>
<keyword evidence="2 5" id="KW-0812">Transmembrane</keyword>
<feature type="domain" description="G-protein coupled receptors family 2 profile 2" evidence="6">
    <location>
        <begin position="1"/>
        <end position="130"/>
    </location>
</feature>
<dbReference type="InterPro" id="IPR000832">
    <property type="entry name" value="GPCR_2_secretin-like"/>
</dbReference>
<evidence type="ECO:0000313" key="8">
    <source>
        <dbReference type="Proteomes" id="UP001160148"/>
    </source>
</evidence>
<reference evidence="7 8" key="1">
    <citation type="submission" date="2023-01" db="EMBL/GenBank/DDBJ databases">
        <authorList>
            <person name="Whitehead M."/>
        </authorList>
    </citation>
    <scope>NUCLEOTIDE SEQUENCE [LARGE SCALE GENOMIC DNA]</scope>
</reference>
<dbReference type="GO" id="GO:0008528">
    <property type="term" value="F:G protein-coupled peptide receptor activity"/>
    <property type="evidence" value="ECO:0007669"/>
    <property type="project" value="TreeGrafter"/>
</dbReference>
<dbReference type="GO" id="GO:0005886">
    <property type="term" value="C:plasma membrane"/>
    <property type="evidence" value="ECO:0007669"/>
    <property type="project" value="TreeGrafter"/>
</dbReference>
<dbReference type="GO" id="GO:0007188">
    <property type="term" value="P:adenylate cyclase-modulating G protein-coupled receptor signaling pathway"/>
    <property type="evidence" value="ECO:0007669"/>
    <property type="project" value="TreeGrafter"/>
</dbReference>
<dbReference type="PROSITE" id="PS50261">
    <property type="entry name" value="G_PROTEIN_RECEP_F2_4"/>
    <property type="match status" value="1"/>
</dbReference>
<dbReference type="GO" id="GO:0017046">
    <property type="term" value="F:peptide hormone binding"/>
    <property type="evidence" value="ECO:0007669"/>
    <property type="project" value="TreeGrafter"/>
</dbReference>
<accession>A0AAV0XJ03</accession>
<organism evidence="7 8">
    <name type="scientific">Macrosiphum euphorbiae</name>
    <name type="common">potato aphid</name>
    <dbReference type="NCBI Taxonomy" id="13131"/>
    <lineage>
        <taxon>Eukaryota</taxon>
        <taxon>Metazoa</taxon>
        <taxon>Ecdysozoa</taxon>
        <taxon>Arthropoda</taxon>
        <taxon>Hexapoda</taxon>
        <taxon>Insecta</taxon>
        <taxon>Pterygota</taxon>
        <taxon>Neoptera</taxon>
        <taxon>Paraneoptera</taxon>
        <taxon>Hemiptera</taxon>
        <taxon>Sternorrhyncha</taxon>
        <taxon>Aphidomorpha</taxon>
        <taxon>Aphidoidea</taxon>
        <taxon>Aphididae</taxon>
        <taxon>Macrosiphini</taxon>
        <taxon>Macrosiphum</taxon>
    </lineage>
</organism>
<keyword evidence="3 5" id="KW-1133">Transmembrane helix</keyword>
<dbReference type="SUPFAM" id="SSF81321">
    <property type="entry name" value="Family A G protein-coupled receptor-like"/>
    <property type="match status" value="1"/>
</dbReference>
<dbReference type="InterPro" id="IPR050332">
    <property type="entry name" value="GPCR_2"/>
</dbReference>
<proteinExistence type="predicted"/>
<dbReference type="Pfam" id="PF00002">
    <property type="entry name" value="7tm_2"/>
    <property type="match status" value="1"/>
</dbReference>
<feature type="transmembrane region" description="Helical" evidence="5">
    <location>
        <begin position="33"/>
        <end position="58"/>
    </location>
</feature>
<dbReference type="PRINTS" id="PR00249">
    <property type="entry name" value="GPCRSECRETIN"/>
</dbReference>
<dbReference type="EMBL" id="CARXXK010000004">
    <property type="protein sequence ID" value="CAI6367481.1"/>
    <property type="molecule type" value="Genomic_DNA"/>
</dbReference>
<comment type="caution">
    <text evidence="7">The sequence shown here is derived from an EMBL/GenBank/DDBJ whole genome shotgun (WGS) entry which is preliminary data.</text>
</comment>
<evidence type="ECO:0000256" key="5">
    <source>
        <dbReference type="SAM" id="Phobius"/>
    </source>
</evidence>
<dbReference type="GO" id="GO:0007166">
    <property type="term" value="P:cell surface receptor signaling pathway"/>
    <property type="evidence" value="ECO:0007669"/>
    <property type="project" value="InterPro"/>
</dbReference>
<protein>
    <recommendedName>
        <fullName evidence="6">G-protein coupled receptors family 2 profile 2 domain-containing protein</fullName>
    </recommendedName>
</protein>